<accession>S9VYA2</accession>
<protein>
    <submittedName>
        <fullName evidence="3">Uncharacterized protein</fullName>
    </submittedName>
</protein>
<feature type="region of interest" description="Disordered" evidence="2">
    <location>
        <begin position="1"/>
        <end position="25"/>
    </location>
</feature>
<feature type="region of interest" description="Disordered" evidence="2">
    <location>
        <begin position="424"/>
        <end position="452"/>
    </location>
</feature>
<evidence type="ECO:0000256" key="2">
    <source>
        <dbReference type="SAM" id="MobiDB-lite"/>
    </source>
</evidence>
<dbReference type="AlphaFoldDB" id="S9VYA2"/>
<reference evidence="3 4" key="1">
    <citation type="journal article" date="2013" name="PLoS ONE">
        <title>Predicting the Proteins of Angomonas deanei, Strigomonas culicis and Their Respective Endosymbionts Reveals New Aspects of the Trypanosomatidae Family.</title>
        <authorList>
            <person name="Motta M.C."/>
            <person name="Martins A.C."/>
            <person name="de Souza S.S."/>
            <person name="Catta-Preta C.M."/>
            <person name="Silva R."/>
            <person name="Klein C.C."/>
            <person name="de Almeida L.G."/>
            <person name="de Lima Cunha O."/>
            <person name="Ciapina L.P."/>
            <person name="Brocchi M."/>
            <person name="Colabardini A.C."/>
            <person name="de Araujo Lima B."/>
            <person name="Machado C.R."/>
            <person name="de Almeida Soares C.M."/>
            <person name="Probst C.M."/>
            <person name="de Menezes C.B."/>
            <person name="Thompson C.E."/>
            <person name="Bartholomeu D.C."/>
            <person name="Gradia D.F."/>
            <person name="Pavoni D.P."/>
            <person name="Grisard E.C."/>
            <person name="Fantinatti-Garboggini F."/>
            <person name="Marchini F.K."/>
            <person name="Rodrigues-Luiz G.F."/>
            <person name="Wagner G."/>
            <person name="Goldman G.H."/>
            <person name="Fietto J.L."/>
            <person name="Elias M.C."/>
            <person name="Goldman M.H."/>
            <person name="Sagot M.F."/>
            <person name="Pereira M."/>
            <person name="Stoco P.H."/>
            <person name="de Mendonca-Neto R.P."/>
            <person name="Teixeira S.M."/>
            <person name="Maciel T.E."/>
            <person name="de Oliveira Mendes T.A."/>
            <person name="Urmenyi T.P."/>
            <person name="de Souza W."/>
            <person name="Schenkman S."/>
            <person name="de Vasconcelos A.T."/>
        </authorList>
    </citation>
    <scope>NUCLEOTIDE SEQUENCE [LARGE SCALE GENOMIC DNA]</scope>
</reference>
<organism evidence="3 4">
    <name type="scientific">Strigomonas culicis</name>
    <dbReference type="NCBI Taxonomy" id="28005"/>
    <lineage>
        <taxon>Eukaryota</taxon>
        <taxon>Discoba</taxon>
        <taxon>Euglenozoa</taxon>
        <taxon>Kinetoplastea</taxon>
        <taxon>Metakinetoplastina</taxon>
        <taxon>Trypanosomatida</taxon>
        <taxon>Trypanosomatidae</taxon>
        <taxon>Strigomonadinae</taxon>
        <taxon>Strigomonas</taxon>
    </lineage>
</organism>
<dbReference type="OrthoDB" id="273496at2759"/>
<keyword evidence="1" id="KW-0175">Coiled coil</keyword>
<feature type="coiled-coil region" evidence="1">
    <location>
        <begin position="56"/>
        <end position="90"/>
    </location>
</feature>
<evidence type="ECO:0000313" key="4">
    <source>
        <dbReference type="Proteomes" id="UP000015354"/>
    </source>
</evidence>
<sequence length="452" mass="53455">MSHLPSIGSKQSSLKKKAPPHTNVEHFSQRECVAYIAQLKGLLDEATAQPPVGVDTAEVERRMALLQSALSTVEERHAELQRAKEAENNQRYLDNIERRLAMEREDEEKRVYKDKERRGLVLEMKEQQTAYYHNRNQMLDEKAAQCRDYNEELQVQTITKAGANEERRTRNIEHLMEERDRQIKDLHDRAEMRQEYARQVNHKKEQRLEADRRQLAETTRLREQEIENKLEEMRESKRTKWVAKKQASRAKSKVVWENGEAILETEAKYHDRLVKDLDEKVKKQQQRHATEQAERDYELRLRAHARQERQERQHQNLLNLIDKRVQRGDGIVKESQVKVRRGEETKKKQATQYNESGVHLRQDLDLHMKRATQLQKAFQNNALEKNYRRWNVKAARVLTELRDAMTAEEDEKNASERQHLTMTMNAHTDHHEEPVRPPGISDRLPSPSNFAV</sequence>
<comment type="caution">
    <text evidence="3">The sequence shown here is derived from an EMBL/GenBank/DDBJ whole genome shotgun (WGS) entry which is preliminary data.</text>
</comment>
<gene>
    <name evidence="3" type="ORF">STCU_04985</name>
</gene>
<dbReference type="Proteomes" id="UP000015354">
    <property type="component" value="Unassembled WGS sequence"/>
</dbReference>
<evidence type="ECO:0000313" key="3">
    <source>
        <dbReference type="EMBL" id="EPY28595.1"/>
    </source>
</evidence>
<keyword evidence="4" id="KW-1185">Reference proteome</keyword>
<evidence type="ECO:0000256" key="1">
    <source>
        <dbReference type="SAM" id="Coils"/>
    </source>
</evidence>
<dbReference type="EMBL" id="ATMH01004985">
    <property type="protein sequence ID" value="EPY28595.1"/>
    <property type="molecule type" value="Genomic_DNA"/>
</dbReference>
<name>S9VYA2_9TRYP</name>
<proteinExistence type="predicted"/>